<dbReference type="Proteomes" id="UP000091857">
    <property type="component" value="Chromosome 5"/>
</dbReference>
<organism evidence="1 2">
    <name type="scientific">Manihot esculenta</name>
    <name type="common">Cassava</name>
    <name type="synonym">Jatropha manihot</name>
    <dbReference type="NCBI Taxonomy" id="3983"/>
    <lineage>
        <taxon>Eukaryota</taxon>
        <taxon>Viridiplantae</taxon>
        <taxon>Streptophyta</taxon>
        <taxon>Embryophyta</taxon>
        <taxon>Tracheophyta</taxon>
        <taxon>Spermatophyta</taxon>
        <taxon>Magnoliopsida</taxon>
        <taxon>eudicotyledons</taxon>
        <taxon>Gunneridae</taxon>
        <taxon>Pentapetalae</taxon>
        <taxon>rosids</taxon>
        <taxon>fabids</taxon>
        <taxon>Malpighiales</taxon>
        <taxon>Euphorbiaceae</taxon>
        <taxon>Crotonoideae</taxon>
        <taxon>Manihoteae</taxon>
        <taxon>Manihot</taxon>
    </lineage>
</organism>
<evidence type="ECO:0000313" key="2">
    <source>
        <dbReference type="Proteomes" id="UP000091857"/>
    </source>
</evidence>
<protein>
    <submittedName>
        <fullName evidence="1">Uncharacterized protein</fullName>
    </submittedName>
</protein>
<comment type="caution">
    <text evidence="1">The sequence shown here is derived from an EMBL/GenBank/DDBJ whole genome shotgun (WGS) entry which is preliminary data.</text>
</comment>
<proteinExistence type="predicted"/>
<gene>
    <name evidence="1" type="ORF">MANES_05G179300v8</name>
</gene>
<dbReference type="EMBL" id="CM004391">
    <property type="protein sequence ID" value="KAG8654798.1"/>
    <property type="molecule type" value="Genomic_DNA"/>
</dbReference>
<accession>A0ACB7HSY8</accession>
<sequence length="506" mass="57618">MQLYLLYDSTMILHFLLFLVFYVLTKHFLNKIQNLPTSPFPALPIIGHLHLLNKPLHRSLSTISKRYGPILLLQFGSRRVLLVSSPSAAEECFTKNDIIFANRPRLLAGKHIGYNFTSLAWAPYGDLWRNHRKLSSLEILSSHRLELLSGIRSDEVKLLIRRLFRNKDEIVDLKSAFFQLILNVMMRMIAGKRYYNENVEEVEEVASFQEIVRETFQMATSNMGDFLPLLAKVGGVEKRLLDLQKRRDGFIQSLIEEHRNKMTISLPDEKNKTFIEVLLTLQQSDPESYTDQTIKSIMMALLGAGTDTSATTMEWAMSLLVNNPEILKKAQKEIDNVMGYDHLITESDTSKIPYLQCIISEVLRMYPAGPLLVPHESSEECSIGGYRVPPGTMLLVNVWSIQNDPQVWDEPQKFIPERFDGREAVVRDGFRLMPFGSGRRSCPGEGLALRMVGLTLGSVLQCFEWERVGNEMVDMTEGVGLTMPKAQPLLVKCRPRPSMVNLLSQV</sequence>
<name>A0ACB7HSY8_MANES</name>
<keyword evidence="2" id="KW-1185">Reference proteome</keyword>
<reference evidence="2" key="1">
    <citation type="journal article" date="2016" name="Nat. Biotechnol.">
        <title>Sequencing wild and cultivated cassava and related species reveals extensive interspecific hybridization and genetic diversity.</title>
        <authorList>
            <person name="Bredeson J.V."/>
            <person name="Lyons J.B."/>
            <person name="Prochnik S.E."/>
            <person name="Wu G.A."/>
            <person name="Ha C.M."/>
            <person name="Edsinger-Gonzales E."/>
            <person name="Grimwood J."/>
            <person name="Schmutz J."/>
            <person name="Rabbi I.Y."/>
            <person name="Egesi C."/>
            <person name="Nauluvula P."/>
            <person name="Lebot V."/>
            <person name="Ndunguru J."/>
            <person name="Mkamilo G."/>
            <person name="Bart R.S."/>
            <person name="Setter T.L."/>
            <person name="Gleadow R.M."/>
            <person name="Kulakow P."/>
            <person name="Ferguson M.E."/>
            <person name="Rounsley S."/>
            <person name="Rokhsar D.S."/>
        </authorList>
    </citation>
    <scope>NUCLEOTIDE SEQUENCE [LARGE SCALE GENOMIC DNA]</scope>
    <source>
        <strain evidence="2">cv. AM560-2</strain>
    </source>
</reference>
<evidence type="ECO:0000313" key="1">
    <source>
        <dbReference type="EMBL" id="KAG8654798.1"/>
    </source>
</evidence>